<keyword evidence="2" id="KW-1185">Reference proteome</keyword>
<dbReference type="Gene3D" id="3.90.550.10">
    <property type="entry name" value="Spore Coat Polysaccharide Biosynthesis Protein SpsA, Chain A"/>
    <property type="match status" value="1"/>
</dbReference>
<proteinExistence type="predicted"/>
<reference evidence="1 2" key="1">
    <citation type="submission" date="2019-04" db="EMBL/GenBank/DDBJ databases">
        <title>Shimia ponticola sp. nov., isolated from seawater.</title>
        <authorList>
            <person name="Kim Y.-O."/>
            <person name="Yoon J.-H."/>
        </authorList>
    </citation>
    <scope>NUCLEOTIDE SEQUENCE [LARGE SCALE GENOMIC DNA]</scope>
    <source>
        <strain evidence="1 2">MYP11</strain>
    </source>
</reference>
<dbReference type="Proteomes" id="UP000306602">
    <property type="component" value="Unassembled WGS sequence"/>
</dbReference>
<dbReference type="OrthoDB" id="9815829at2"/>
<comment type="caution">
    <text evidence="1">The sequence shown here is derived from an EMBL/GenBank/DDBJ whole genome shotgun (WGS) entry which is preliminary data.</text>
</comment>
<evidence type="ECO:0000313" key="2">
    <source>
        <dbReference type="Proteomes" id="UP000306602"/>
    </source>
</evidence>
<dbReference type="InterPro" id="IPR029044">
    <property type="entry name" value="Nucleotide-diphossugar_trans"/>
</dbReference>
<dbReference type="SUPFAM" id="SSF53448">
    <property type="entry name" value="Nucleotide-diphospho-sugar transferases"/>
    <property type="match status" value="1"/>
</dbReference>
<name>A0A4S4NES5_9RHOB</name>
<gene>
    <name evidence="1" type="ORF">E4Z66_00255</name>
</gene>
<evidence type="ECO:0000313" key="1">
    <source>
        <dbReference type="EMBL" id="THH38046.1"/>
    </source>
</evidence>
<evidence type="ECO:0008006" key="3">
    <source>
        <dbReference type="Google" id="ProtNLM"/>
    </source>
</evidence>
<dbReference type="AlphaFoldDB" id="A0A4S4NES5"/>
<dbReference type="EMBL" id="SRKY01000001">
    <property type="protein sequence ID" value="THH38046.1"/>
    <property type="molecule type" value="Genomic_DNA"/>
</dbReference>
<accession>A0A4S4NES5</accession>
<sequence>MTFSHLIAVNCHPFHALSDIREGLASVVKAAGIFRQRSRDRVDVRVFWHNPAPLPEDLRLLVDTNGFELVEAAHESNGANLNKQIDAAAAEGFDIFFRVDGDDTVTAQRFLKQAELLKHDECDICGAGLLYKPAGGNGFVVLPEPHPGARDYLENKYLLHPTMAFRIDRFRAAGLRYWTNRLEDKALLLAARKAGLRVMNIPVVAGGYNVGPRSRNRLVQKWLGLRLNLAFLWHTRNLHLVPYALALFTMQVAVGSQALRVLRYRLHRRNAASLRTGGSTQG</sequence>
<dbReference type="RefSeq" id="WP_136460938.1">
    <property type="nucleotide sequence ID" value="NZ_SRKY01000001.1"/>
</dbReference>
<protein>
    <recommendedName>
        <fullName evidence="3">Glycosyltransferase family 2 protein</fullName>
    </recommendedName>
</protein>
<organism evidence="1 2">
    <name type="scientific">Aliishimia ponticola</name>
    <dbReference type="NCBI Taxonomy" id="2499833"/>
    <lineage>
        <taxon>Bacteria</taxon>
        <taxon>Pseudomonadati</taxon>
        <taxon>Pseudomonadota</taxon>
        <taxon>Alphaproteobacteria</taxon>
        <taxon>Rhodobacterales</taxon>
        <taxon>Paracoccaceae</taxon>
        <taxon>Aliishimia</taxon>
    </lineage>
</organism>